<dbReference type="RefSeq" id="WP_336918197.1">
    <property type="nucleotide sequence ID" value="NZ_JBANRN010000004.1"/>
</dbReference>
<proteinExistence type="predicted"/>
<protein>
    <submittedName>
        <fullName evidence="1">Uncharacterized protein</fullName>
    </submittedName>
</protein>
<gene>
    <name evidence="1" type="ORF">ACFODK_14940</name>
</gene>
<accession>A0ABV7EHI5</accession>
<dbReference type="Proteomes" id="UP001595378">
    <property type="component" value="Unassembled WGS sequence"/>
</dbReference>
<name>A0ABV7EHI5_9SPHN</name>
<reference evidence="2" key="1">
    <citation type="journal article" date="2019" name="Int. J. Syst. Evol. Microbiol.">
        <title>The Global Catalogue of Microorganisms (GCM) 10K type strain sequencing project: providing services to taxonomists for standard genome sequencing and annotation.</title>
        <authorList>
            <consortium name="The Broad Institute Genomics Platform"/>
            <consortium name="The Broad Institute Genome Sequencing Center for Infectious Disease"/>
            <person name="Wu L."/>
            <person name="Ma J."/>
        </authorList>
    </citation>
    <scope>NUCLEOTIDE SEQUENCE [LARGE SCALE GENOMIC DNA]</scope>
    <source>
        <strain evidence="2">KCTC 52606</strain>
    </source>
</reference>
<evidence type="ECO:0000313" key="1">
    <source>
        <dbReference type="EMBL" id="MFC3102184.1"/>
    </source>
</evidence>
<evidence type="ECO:0000313" key="2">
    <source>
        <dbReference type="Proteomes" id="UP001595378"/>
    </source>
</evidence>
<organism evidence="1 2">
    <name type="scientific">Alteraurantiacibacter lauratis</name>
    <dbReference type="NCBI Taxonomy" id="2054627"/>
    <lineage>
        <taxon>Bacteria</taxon>
        <taxon>Pseudomonadati</taxon>
        <taxon>Pseudomonadota</taxon>
        <taxon>Alphaproteobacteria</taxon>
        <taxon>Sphingomonadales</taxon>
        <taxon>Erythrobacteraceae</taxon>
        <taxon>Alteraurantiacibacter</taxon>
    </lineage>
</organism>
<keyword evidence="2" id="KW-1185">Reference proteome</keyword>
<sequence length="197" mass="20672">MIEAGDVSVPVRVGHPAVVLMIALVLPVTAAAQETDLSRCLAIGNIEERVRCYDLIAEAQVQRAMTNSAGETSAASIPPVSSPAPVAPTATASAAAASAPAVATPTFGLSAAQREARRDPAAREADQLAANVVSARSVGPGYWRFELSDGTVWQLTETRRSFRAPRPGDSIVIRRGALGAFYLDADRQPVIGIRRVD</sequence>
<comment type="caution">
    <text evidence="1">The sequence shown here is derived from an EMBL/GenBank/DDBJ whole genome shotgun (WGS) entry which is preliminary data.</text>
</comment>
<dbReference type="EMBL" id="JBHRSU010000037">
    <property type="protein sequence ID" value="MFC3102184.1"/>
    <property type="molecule type" value="Genomic_DNA"/>
</dbReference>